<evidence type="ECO:0000313" key="3">
    <source>
        <dbReference type="Proteomes" id="UP000770015"/>
    </source>
</evidence>
<name>A0A9P9A769_9PEZI</name>
<dbReference type="Proteomes" id="UP000770015">
    <property type="component" value="Unassembled WGS sequence"/>
</dbReference>
<protein>
    <recommendedName>
        <fullName evidence="4">Transcription factor domain-containing protein</fullName>
    </recommendedName>
</protein>
<gene>
    <name evidence="2" type="ORF">F5X68DRAFT_139840</name>
</gene>
<evidence type="ECO:0008006" key="4">
    <source>
        <dbReference type="Google" id="ProtNLM"/>
    </source>
</evidence>
<sequence>MPAPLSHVDGHGGLSPSLPPPTPTHASLLDAFAPRVTITRMLDAWFNDVHALAPVLCRRHFLRRIAVGEADSNPIFCGLVVSVCAATVATLRRESFGHMTIETCLDFIERYRLLQPGVSKQTYTPDWCIAIYNLGTAMMALPNTEEAKMSSFNAMSQATAGVRYLAYYCIGKMSKMEQEQVKRLFWLIFVGSVSSDCQGDLAAGFITHQENLQHLQLEMLTDSELDRDLSMPRSSSSSAFSNWDNICYVAGLDSLRRLYCVWHDSQTVSPAMLGGPEAALQHYQERIQQIVDNLPRELRWRGGLSRPSYVTQGHESQTVNLFVSSLHLRSNLLQKRAEHTPATAAEHQRIIDDLLEILYHLPPPVFYANGLSLMPKVRDIGAAYLEEMEASSERTPEVQDRMARLSSKLSDLDCWPEVPRISELIRESSCSVSVVQA</sequence>
<dbReference type="EMBL" id="JAGSXJ010000023">
    <property type="protein sequence ID" value="KAH6676927.1"/>
    <property type="molecule type" value="Genomic_DNA"/>
</dbReference>
<evidence type="ECO:0000256" key="1">
    <source>
        <dbReference type="SAM" id="MobiDB-lite"/>
    </source>
</evidence>
<organism evidence="2 3">
    <name type="scientific">Plectosphaerella plurivora</name>
    <dbReference type="NCBI Taxonomy" id="936078"/>
    <lineage>
        <taxon>Eukaryota</taxon>
        <taxon>Fungi</taxon>
        <taxon>Dikarya</taxon>
        <taxon>Ascomycota</taxon>
        <taxon>Pezizomycotina</taxon>
        <taxon>Sordariomycetes</taxon>
        <taxon>Hypocreomycetidae</taxon>
        <taxon>Glomerellales</taxon>
        <taxon>Plectosphaerellaceae</taxon>
        <taxon>Plectosphaerella</taxon>
    </lineage>
</organism>
<comment type="caution">
    <text evidence="2">The sequence shown here is derived from an EMBL/GenBank/DDBJ whole genome shotgun (WGS) entry which is preliminary data.</text>
</comment>
<proteinExistence type="predicted"/>
<dbReference type="CDD" id="cd12148">
    <property type="entry name" value="fungal_TF_MHR"/>
    <property type="match status" value="1"/>
</dbReference>
<accession>A0A9P9A769</accession>
<feature type="region of interest" description="Disordered" evidence="1">
    <location>
        <begin position="1"/>
        <end position="20"/>
    </location>
</feature>
<dbReference type="OrthoDB" id="2534600at2759"/>
<reference evidence="2" key="1">
    <citation type="journal article" date="2021" name="Nat. Commun.">
        <title>Genetic determinants of endophytism in the Arabidopsis root mycobiome.</title>
        <authorList>
            <person name="Mesny F."/>
            <person name="Miyauchi S."/>
            <person name="Thiergart T."/>
            <person name="Pickel B."/>
            <person name="Atanasova L."/>
            <person name="Karlsson M."/>
            <person name="Huettel B."/>
            <person name="Barry K.W."/>
            <person name="Haridas S."/>
            <person name="Chen C."/>
            <person name="Bauer D."/>
            <person name="Andreopoulos W."/>
            <person name="Pangilinan J."/>
            <person name="LaButti K."/>
            <person name="Riley R."/>
            <person name="Lipzen A."/>
            <person name="Clum A."/>
            <person name="Drula E."/>
            <person name="Henrissat B."/>
            <person name="Kohler A."/>
            <person name="Grigoriev I.V."/>
            <person name="Martin F.M."/>
            <person name="Hacquard S."/>
        </authorList>
    </citation>
    <scope>NUCLEOTIDE SEQUENCE</scope>
    <source>
        <strain evidence="2">MPI-SDFR-AT-0117</strain>
    </source>
</reference>
<keyword evidence="3" id="KW-1185">Reference proteome</keyword>
<dbReference type="AlphaFoldDB" id="A0A9P9A769"/>
<evidence type="ECO:0000313" key="2">
    <source>
        <dbReference type="EMBL" id="KAH6676927.1"/>
    </source>
</evidence>